<accession>A0A9D4SSG6</accession>
<organism evidence="2 3">
    <name type="scientific">Rhipicephalus sanguineus</name>
    <name type="common">Brown dog tick</name>
    <name type="synonym">Ixodes sanguineus</name>
    <dbReference type="NCBI Taxonomy" id="34632"/>
    <lineage>
        <taxon>Eukaryota</taxon>
        <taxon>Metazoa</taxon>
        <taxon>Ecdysozoa</taxon>
        <taxon>Arthropoda</taxon>
        <taxon>Chelicerata</taxon>
        <taxon>Arachnida</taxon>
        <taxon>Acari</taxon>
        <taxon>Parasitiformes</taxon>
        <taxon>Ixodida</taxon>
        <taxon>Ixodoidea</taxon>
        <taxon>Ixodidae</taxon>
        <taxon>Rhipicephalinae</taxon>
        <taxon>Rhipicephalus</taxon>
        <taxon>Rhipicephalus</taxon>
    </lineage>
</organism>
<reference evidence="2" key="2">
    <citation type="submission" date="2021-09" db="EMBL/GenBank/DDBJ databases">
        <authorList>
            <person name="Jia N."/>
            <person name="Wang J."/>
            <person name="Shi W."/>
            <person name="Du L."/>
            <person name="Sun Y."/>
            <person name="Zhan W."/>
            <person name="Jiang J."/>
            <person name="Wang Q."/>
            <person name="Zhang B."/>
            <person name="Ji P."/>
            <person name="Sakyi L.B."/>
            <person name="Cui X."/>
            <person name="Yuan T."/>
            <person name="Jiang B."/>
            <person name="Yang W."/>
            <person name="Lam T.T.-Y."/>
            <person name="Chang Q."/>
            <person name="Ding S."/>
            <person name="Wang X."/>
            <person name="Zhu J."/>
            <person name="Ruan X."/>
            <person name="Zhao L."/>
            <person name="Wei J."/>
            <person name="Que T."/>
            <person name="Du C."/>
            <person name="Cheng J."/>
            <person name="Dai P."/>
            <person name="Han X."/>
            <person name="Huang E."/>
            <person name="Gao Y."/>
            <person name="Liu J."/>
            <person name="Shao H."/>
            <person name="Ye R."/>
            <person name="Li L."/>
            <person name="Wei W."/>
            <person name="Wang X."/>
            <person name="Wang C."/>
            <person name="Huo Q."/>
            <person name="Li W."/>
            <person name="Guo W."/>
            <person name="Chen H."/>
            <person name="Chen S."/>
            <person name="Zhou L."/>
            <person name="Zhou L."/>
            <person name="Ni X."/>
            <person name="Tian J."/>
            <person name="Zhou Y."/>
            <person name="Sheng Y."/>
            <person name="Liu T."/>
            <person name="Pan Y."/>
            <person name="Xia L."/>
            <person name="Li J."/>
            <person name="Zhao F."/>
            <person name="Cao W."/>
        </authorList>
    </citation>
    <scope>NUCLEOTIDE SEQUENCE</scope>
    <source>
        <strain evidence="2">Rsan-2018</strain>
        <tissue evidence="2">Larvae</tissue>
    </source>
</reference>
<keyword evidence="3" id="KW-1185">Reference proteome</keyword>
<name>A0A9D4SSG6_RHISA</name>
<reference evidence="2" key="1">
    <citation type="journal article" date="2020" name="Cell">
        <title>Large-Scale Comparative Analyses of Tick Genomes Elucidate Their Genetic Diversity and Vector Capacities.</title>
        <authorList>
            <consortium name="Tick Genome and Microbiome Consortium (TIGMIC)"/>
            <person name="Jia N."/>
            <person name="Wang J."/>
            <person name="Shi W."/>
            <person name="Du L."/>
            <person name="Sun Y."/>
            <person name="Zhan W."/>
            <person name="Jiang J.F."/>
            <person name="Wang Q."/>
            <person name="Zhang B."/>
            <person name="Ji P."/>
            <person name="Bell-Sakyi L."/>
            <person name="Cui X.M."/>
            <person name="Yuan T.T."/>
            <person name="Jiang B.G."/>
            <person name="Yang W.F."/>
            <person name="Lam T.T."/>
            <person name="Chang Q.C."/>
            <person name="Ding S.J."/>
            <person name="Wang X.J."/>
            <person name="Zhu J.G."/>
            <person name="Ruan X.D."/>
            <person name="Zhao L."/>
            <person name="Wei J.T."/>
            <person name="Ye R.Z."/>
            <person name="Que T.C."/>
            <person name="Du C.H."/>
            <person name="Zhou Y.H."/>
            <person name="Cheng J.X."/>
            <person name="Dai P.F."/>
            <person name="Guo W.B."/>
            <person name="Han X.H."/>
            <person name="Huang E.J."/>
            <person name="Li L.F."/>
            <person name="Wei W."/>
            <person name="Gao Y.C."/>
            <person name="Liu J.Z."/>
            <person name="Shao H.Z."/>
            <person name="Wang X."/>
            <person name="Wang C.C."/>
            <person name="Yang T.C."/>
            <person name="Huo Q.B."/>
            <person name="Li W."/>
            <person name="Chen H.Y."/>
            <person name="Chen S.E."/>
            <person name="Zhou L.G."/>
            <person name="Ni X.B."/>
            <person name="Tian J.H."/>
            <person name="Sheng Y."/>
            <person name="Liu T."/>
            <person name="Pan Y.S."/>
            <person name="Xia L.Y."/>
            <person name="Li J."/>
            <person name="Zhao F."/>
            <person name="Cao W.C."/>
        </authorList>
    </citation>
    <scope>NUCLEOTIDE SEQUENCE</scope>
    <source>
        <strain evidence="2">Rsan-2018</strain>
    </source>
</reference>
<keyword evidence="1" id="KW-1133">Transmembrane helix</keyword>
<evidence type="ECO:0000313" key="2">
    <source>
        <dbReference type="EMBL" id="KAH7947491.1"/>
    </source>
</evidence>
<sequence length="144" mass="15390">MPINSPTPPSGTGNIMYPDLRAQVNVPAVLINRAVLYVIIAVLSVPIPVCACVLTYSFANNTRLKRNAEEMRQYIASSFGGAEVGADELGGSRDQPAATGGFAMADAHSCTAEALQEPDVRASYSRIGFVAQQERSLFAGKERR</sequence>
<feature type="transmembrane region" description="Helical" evidence="1">
    <location>
        <begin position="34"/>
        <end position="56"/>
    </location>
</feature>
<dbReference type="AlphaFoldDB" id="A0A9D4SSG6"/>
<keyword evidence="1" id="KW-0812">Transmembrane</keyword>
<gene>
    <name evidence="2" type="ORF">HPB52_012365</name>
</gene>
<dbReference type="Proteomes" id="UP000821837">
    <property type="component" value="Chromosome 6"/>
</dbReference>
<dbReference type="EMBL" id="JABSTV010001252">
    <property type="protein sequence ID" value="KAH7947491.1"/>
    <property type="molecule type" value="Genomic_DNA"/>
</dbReference>
<evidence type="ECO:0000313" key="3">
    <source>
        <dbReference type="Proteomes" id="UP000821837"/>
    </source>
</evidence>
<proteinExistence type="predicted"/>
<keyword evidence="1" id="KW-0472">Membrane</keyword>
<comment type="caution">
    <text evidence="2">The sequence shown here is derived from an EMBL/GenBank/DDBJ whole genome shotgun (WGS) entry which is preliminary data.</text>
</comment>
<evidence type="ECO:0000256" key="1">
    <source>
        <dbReference type="SAM" id="Phobius"/>
    </source>
</evidence>
<protein>
    <submittedName>
        <fullName evidence="2">Uncharacterized protein</fullName>
    </submittedName>
</protein>